<evidence type="ECO:0000256" key="10">
    <source>
        <dbReference type="ARBA" id="ARBA00055466"/>
    </source>
</evidence>
<evidence type="ECO:0000256" key="9">
    <source>
        <dbReference type="ARBA" id="ARBA00022962"/>
    </source>
</evidence>
<dbReference type="EMBL" id="LGHB01000009">
    <property type="protein sequence ID" value="KUK96721.1"/>
    <property type="molecule type" value="Genomic_DNA"/>
</dbReference>
<evidence type="ECO:0000256" key="5">
    <source>
        <dbReference type="ARBA" id="ARBA00022490"/>
    </source>
</evidence>
<dbReference type="EMBL" id="LGFT01000070">
    <property type="protein sequence ID" value="KUK43462.1"/>
    <property type="molecule type" value="Genomic_DNA"/>
</dbReference>
<keyword evidence="8" id="KW-0677">Repeat</keyword>
<dbReference type="InterPro" id="IPR001347">
    <property type="entry name" value="SIS_dom"/>
</dbReference>
<reference evidence="14" key="1">
    <citation type="journal article" date="2015" name="MBio">
        <title>Genome-resolved metagenomic analysis reveals roles for candidate phyla and other microbial community members in biogeochemical transformations in oil reservoirs.</title>
        <authorList>
            <person name="Hu P."/>
            <person name="Tom L."/>
            <person name="Singh A."/>
            <person name="Thomas B.C."/>
            <person name="Baker B.J."/>
            <person name="Piceno Y.M."/>
            <person name="Andersen G.L."/>
            <person name="Banfield J.F."/>
        </authorList>
    </citation>
    <scope>NUCLEOTIDE SEQUENCE [LARGE SCALE GENOMIC DNA]</scope>
    <source>
        <strain evidence="14">56_747</strain>
    </source>
</reference>
<evidence type="ECO:0000313" key="14">
    <source>
        <dbReference type="EMBL" id="KUK96721.1"/>
    </source>
</evidence>
<evidence type="ECO:0000256" key="7">
    <source>
        <dbReference type="ARBA" id="ARBA00022679"/>
    </source>
</evidence>
<accession>A0A101FS36</accession>
<comment type="subcellular location">
    <subcellularLocation>
        <location evidence="2">Cytoplasm</location>
    </subcellularLocation>
</comment>
<feature type="domain" description="Glutamine amidotransferase type-2" evidence="11">
    <location>
        <begin position="2"/>
        <end position="229"/>
    </location>
</feature>
<dbReference type="GO" id="GO:0006487">
    <property type="term" value="P:protein N-linked glycosylation"/>
    <property type="evidence" value="ECO:0007669"/>
    <property type="project" value="TreeGrafter"/>
</dbReference>
<sequence length="600" mass="66053">MCGIFGYVGSEKASPILCRGLKNLEYRGYDSVGIVTGSSQLEIRKDVGRIDDLKTRLSLEELGGNLGIGHTRWATHGRVTAKNSHPHTDCKNKVAIIHNGIIENYLELKTKLVERGHRFSSDTDSEVIAHLIEEWLSKSGPLPGTASSVNGSSFEDACTKAFKQLRGSYAVLAICEGEEKIVAVRKDSPLVVGISEIGTFFASDVAPIMDWTKDVVYLENNDFVVAEKGDIRFYNLDSGEVKRPVSTVEWDLEEAKKGNFEHFMLKEISEQAETIQRACVQDMAVVDRIAGMIRSGYGVFFIACGSSYHACLTGSYLFSKVANLHVNVVLASEFENYEHFLTKKTLVFAVSQSGETADVLEAVRAAKRRGSRIVSITNVMGSSLSREGDELLLMNSGPEICVLSTKTYTSQVVMMALLACALNGDHESCLQKVKDLYLDIYNLTSRSMRDRLKALAGDLSSQDHIYMIGRGLQYTTALEAALKVKEVSYIHTEAFAGGELKHGPLALIEEGTPVFVFVSKENGDRIVSNAQEVKARGGFVIGVSDWDNPVFDRWIKVPDCEDLNPVIQAIPMQVLAYELAVQKNLDPDKPRNLAKSVTVL</sequence>
<evidence type="ECO:0000313" key="16">
    <source>
        <dbReference type="Proteomes" id="UP000057043"/>
    </source>
</evidence>
<dbReference type="InterPro" id="IPR017932">
    <property type="entry name" value="GATase_2_dom"/>
</dbReference>
<dbReference type="InterPro" id="IPR047084">
    <property type="entry name" value="GFAT_N"/>
</dbReference>
<feature type="domain" description="SIS" evidence="12">
    <location>
        <begin position="455"/>
        <end position="590"/>
    </location>
</feature>
<dbReference type="GO" id="GO:0006047">
    <property type="term" value="P:UDP-N-acetylglucosamine metabolic process"/>
    <property type="evidence" value="ECO:0007669"/>
    <property type="project" value="TreeGrafter"/>
</dbReference>
<protein>
    <recommendedName>
        <fullName evidence="4">Glutamine--fructose-6-phosphate aminotransferase [isomerizing]</fullName>
        <ecNumber evidence="3">2.6.1.16</ecNumber>
    </recommendedName>
</protein>
<keyword evidence="6 13" id="KW-0032">Aminotransferase</keyword>
<reference evidence="15 16" key="2">
    <citation type="journal article" date="2015" name="MBio">
        <title>Genome-Resolved Metagenomic Analysis Reveals Roles for Candidate Phyla and Other Microbial Community Members in Biogeochemical Transformations in Oil Reservoirs.</title>
        <authorList>
            <person name="Hu P."/>
            <person name="Tom L."/>
            <person name="Singh A."/>
            <person name="Thomas B.C."/>
            <person name="Baker B.J."/>
            <person name="Piceno Y.M."/>
            <person name="Andersen G.L."/>
            <person name="Banfield J.F."/>
        </authorList>
    </citation>
    <scope>NUCLEOTIDE SEQUENCE [LARGE SCALE GENOMIC DNA]</scope>
    <source>
        <strain evidence="13">57_489</strain>
    </source>
</reference>
<dbReference type="GO" id="GO:0097367">
    <property type="term" value="F:carbohydrate derivative binding"/>
    <property type="evidence" value="ECO:0007669"/>
    <property type="project" value="InterPro"/>
</dbReference>
<dbReference type="Gene3D" id="3.60.20.10">
    <property type="entry name" value="Glutamine Phosphoribosylpyrophosphate, subunit 1, domain 1"/>
    <property type="match status" value="1"/>
</dbReference>
<dbReference type="Gene3D" id="3.40.50.10490">
    <property type="entry name" value="Glucose-6-phosphate isomerase like protein, domain 1"/>
    <property type="match status" value="2"/>
</dbReference>
<evidence type="ECO:0000256" key="8">
    <source>
        <dbReference type="ARBA" id="ARBA00022737"/>
    </source>
</evidence>
<dbReference type="InterPro" id="IPR046348">
    <property type="entry name" value="SIS_dom_sf"/>
</dbReference>
<comment type="caution">
    <text evidence="13">The sequence shown here is derived from an EMBL/GenBank/DDBJ whole genome shotgun (WGS) entry which is preliminary data.</text>
</comment>
<proteinExistence type="predicted"/>
<dbReference type="CDD" id="cd00714">
    <property type="entry name" value="GFAT"/>
    <property type="match status" value="1"/>
</dbReference>
<keyword evidence="5" id="KW-0963">Cytoplasm</keyword>
<evidence type="ECO:0000313" key="15">
    <source>
        <dbReference type="Proteomes" id="UP000053961"/>
    </source>
</evidence>
<dbReference type="SUPFAM" id="SSF56235">
    <property type="entry name" value="N-terminal nucleophile aminohydrolases (Ntn hydrolases)"/>
    <property type="match status" value="1"/>
</dbReference>
<dbReference type="EC" id="2.6.1.16" evidence="3"/>
<evidence type="ECO:0000256" key="4">
    <source>
        <dbReference type="ARBA" id="ARBA00016090"/>
    </source>
</evidence>
<evidence type="ECO:0000256" key="2">
    <source>
        <dbReference type="ARBA" id="ARBA00004496"/>
    </source>
</evidence>
<comment type="catalytic activity">
    <reaction evidence="1">
        <text>D-fructose 6-phosphate + L-glutamine = D-glucosamine 6-phosphate + L-glutamate</text>
        <dbReference type="Rhea" id="RHEA:13237"/>
        <dbReference type="ChEBI" id="CHEBI:29985"/>
        <dbReference type="ChEBI" id="CHEBI:58359"/>
        <dbReference type="ChEBI" id="CHEBI:58725"/>
        <dbReference type="ChEBI" id="CHEBI:61527"/>
        <dbReference type="EC" id="2.6.1.16"/>
    </reaction>
</comment>
<dbReference type="AlphaFoldDB" id="A0A101FS36"/>
<dbReference type="FunFam" id="3.40.50.10490:FF:000001">
    <property type="entry name" value="Glutamine--fructose-6-phosphate aminotransferase [isomerizing]"/>
    <property type="match status" value="1"/>
</dbReference>
<evidence type="ECO:0000256" key="6">
    <source>
        <dbReference type="ARBA" id="ARBA00022576"/>
    </source>
</evidence>
<feature type="domain" description="SIS" evidence="12">
    <location>
        <begin position="289"/>
        <end position="428"/>
    </location>
</feature>
<evidence type="ECO:0000256" key="3">
    <source>
        <dbReference type="ARBA" id="ARBA00012916"/>
    </source>
</evidence>
<dbReference type="PROSITE" id="PS51278">
    <property type="entry name" value="GATASE_TYPE_2"/>
    <property type="match status" value="1"/>
</dbReference>
<dbReference type="PROSITE" id="PS51464">
    <property type="entry name" value="SIS"/>
    <property type="match status" value="2"/>
</dbReference>
<keyword evidence="9" id="KW-0315">Glutamine amidotransferase</keyword>
<comment type="function">
    <text evidence="10">Catalyzes the first step in hexosamine metabolism, converting fructose-6P into glucosamine-6P using glutamine as a nitrogen source.</text>
</comment>
<evidence type="ECO:0000256" key="1">
    <source>
        <dbReference type="ARBA" id="ARBA00001031"/>
    </source>
</evidence>
<dbReference type="Proteomes" id="UP000057043">
    <property type="component" value="Unassembled WGS sequence"/>
</dbReference>
<dbReference type="GO" id="GO:0004360">
    <property type="term" value="F:glutamine-fructose-6-phosphate transaminase (isomerizing) activity"/>
    <property type="evidence" value="ECO:0007669"/>
    <property type="project" value="UniProtKB-EC"/>
</dbReference>
<dbReference type="InterPro" id="IPR005855">
    <property type="entry name" value="GFAT"/>
</dbReference>
<dbReference type="CDD" id="cd05009">
    <property type="entry name" value="SIS_GlmS_GlmD_2"/>
    <property type="match status" value="1"/>
</dbReference>
<keyword evidence="7 13" id="KW-0808">Transferase</keyword>
<dbReference type="PANTHER" id="PTHR10937">
    <property type="entry name" value="GLUCOSAMINE--FRUCTOSE-6-PHOSPHATE AMINOTRANSFERASE, ISOMERIZING"/>
    <property type="match status" value="1"/>
</dbReference>
<dbReference type="FunFam" id="3.60.20.10:FF:000006">
    <property type="entry name" value="Glutamine--fructose-6-phosphate aminotransferase [isomerizing]"/>
    <property type="match status" value="1"/>
</dbReference>
<dbReference type="PANTHER" id="PTHR10937:SF0">
    <property type="entry name" value="GLUTAMINE--FRUCTOSE-6-PHOSPHATE TRANSAMINASE (ISOMERIZING)"/>
    <property type="match status" value="1"/>
</dbReference>
<dbReference type="GO" id="GO:0005737">
    <property type="term" value="C:cytoplasm"/>
    <property type="evidence" value="ECO:0007669"/>
    <property type="project" value="UniProtKB-SubCell"/>
</dbReference>
<dbReference type="Proteomes" id="UP000053961">
    <property type="component" value="Unassembled WGS sequence"/>
</dbReference>
<name>A0A101FS36_9EURY</name>
<dbReference type="Pfam" id="PF13522">
    <property type="entry name" value="GATase_6"/>
    <property type="match status" value="1"/>
</dbReference>
<dbReference type="Pfam" id="PF01380">
    <property type="entry name" value="SIS"/>
    <property type="match status" value="2"/>
</dbReference>
<dbReference type="InterPro" id="IPR035490">
    <property type="entry name" value="GlmS/FrlB_SIS"/>
</dbReference>
<dbReference type="InterPro" id="IPR029055">
    <property type="entry name" value="Ntn_hydrolases_N"/>
</dbReference>
<dbReference type="NCBIfam" id="TIGR01135">
    <property type="entry name" value="glmS"/>
    <property type="match status" value="1"/>
</dbReference>
<gene>
    <name evidence="13" type="ORF">XD72_2151</name>
    <name evidence="14" type="ORF">XE07_0930</name>
</gene>
<evidence type="ECO:0000259" key="11">
    <source>
        <dbReference type="PROSITE" id="PS51278"/>
    </source>
</evidence>
<dbReference type="SUPFAM" id="SSF53697">
    <property type="entry name" value="SIS domain"/>
    <property type="match status" value="1"/>
</dbReference>
<evidence type="ECO:0000259" key="12">
    <source>
        <dbReference type="PROSITE" id="PS51464"/>
    </source>
</evidence>
<dbReference type="CDD" id="cd05008">
    <property type="entry name" value="SIS_GlmS_GlmD_1"/>
    <property type="match status" value="1"/>
</dbReference>
<dbReference type="PATRIC" id="fig|301375.6.peg.2295"/>
<organism evidence="13 16">
    <name type="scientific">Methanothrix harundinacea</name>
    <dbReference type="NCBI Taxonomy" id="301375"/>
    <lineage>
        <taxon>Archaea</taxon>
        <taxon>Methanobacteriati</taxon>
        <taxon>Methanobacteriota</taxon>
        <taxon>Stenosarchaea group</taxon>
        <taxon>Methanomicrobia</taxon>
        <taxon>Methanotrichales</taxon>
        <taxon>Methanotrichaceae</taxon>
        <taxon>Methanothrix</taxon>
    </lineage>
</organism>
<dbReference type="InterPro" id="IPR035466">
    <property type="entry name" value="GlmS/AgaS_SIS"/>
</dbReference>
<evidence type="ECO:0000313" key="13">
    <source>
        <dbReference type="EMBL" id="KUK43462.1"/>
    </source>
</evidence>
<dbReference type="GO" id="GO:0006002">
    <property type="term" value="P:fructose 6-phosphate metabolic process"/>
    <property type="evidence" value="ECO:0007669"/>
    <property type="project" value="TreeGrafter"/>
</dbReference>
<dbReference type="NCBIfam" id="NF001484">
    <property type="entry name" value="PRK00331.1"/>
    <property type="match status" value="1"/>
</dbReference>